<reference evidence="2" key="1">
    <citation type="submission" date="2013-01" db="EMBL/GenBank/DDBJ databases">
        <title>Draft Genome Sequence of a Mulberry Tree, Morus notabilis C.K. Schneid.</title>
        <authorList>
            <person name="He N."/>
            <person name="Zhao S."/>
        </authorList>
    </citation>
    <scope>NUCLEOTIDE SEQUENCE</scope>
</reference>
<gene>
    <name evidence="1" type="ORF">L484_007820</name>
</gene>
<name>W9SKT5_9ROSA</name>
<accession>W9SKT5</accession>
<dbReference type="AlphaFoldDB" id="W9SKT5"/>
<proteinExistence type="predicted"/>
<dbReference type="EMBL" id="KE345762">
    <property type="protein sequence ID" value="EXC14453.1"/>
    <property type="molecule type" value="Genomic_DNA"/>
</dbReference>
<dbReference type="Proteomes" id="UP000030645">
    <property type="component" value="Unassembled WGS sequence"/>
</dbReference>
<evidence type="ECO:0000313" key="1">
    <source>
        <dbReference type="EMBL" id="EXC14453.1"/>
    </source>
</evidence>
<evidence type="ECO:0000313" key="2">
    <source>
        <dbReference type="Proteomes" id="UP000030645"/>
    </source>
</evidence>
<protein>
    <submittedName>
        <fullName evidence="1">Uncharacterized protein</fullName>
    </submittedName>
</protein>
<organism evidence="1 2">
    <name type="scientific">Morus notabilis</name>
    <dbReference type="NCBI Taxonomy" id="981085"/>
    <lineage>
        <taxon>Eukaryota</taxon>
        <taxon>Viridiplantae</taxon>
        <taxon>Streptophyta</taxon>
        <taxon>Embryophyta</taxon>
        <taxon>Tracheophyta</taxon>
        <taxon>Spermatophyta</taxon>
        <taxon>Magnoliopsida</taxon>
        <taxon>eudicotyledons</taxon>
        <taxon>Gunneridae</taxon>
        <taxon>Pentapetalae</taxon>
        <taxon>rosids</taxon>
        <taxon>fabids</taxon>
        <taxon>Rosales</taxon>
        <taxon>Moraceae</taxon>
        <taxon>Moreae</taxon>
        <taxon>Morus</taxon>
    </lineage>
</organism>
<sequence length="79" mass="9334">METRVGLWGFYSRFYYVYIPLVRNCTSKDRTEHVIKRDVDQSGFGVAFFQPMKSQLLLGRFWPFDFHSLDVSAIQLSSF</sequence>
<keyword evidence="2" id="KW-1185">Reference proteome</keyword>